<proteinExistence type="predicted"/>
<keyword evidence="1" id="KW-0472">Membrane</keyword>
<feature type="transmembrane region" description="Helical" evidence="1">
    <location>
        <begin position="47"/>
        <end position="65"/>
    </location>
</feature>
<dbReference type="EMBL" id="CADIKI010000028">
    <property type="protein sequence ID" value="CAB3808989.1"/>
    <property type="molecule type" value="Genomic_DNA"/>
</dbReference>
<name>A0A6J5GZE6_9BURK</name>
<sequence>MKSALKAKLKAQLTVALIAGAIAQVSALLLSATVDLSADAVSPTALNLYGAATVLLTYRCVILDARRAFRAAVKKRYVIVEGTPPRISWIRPIFPGRWLARLHVRLHPELGEDKET</sequence>
<evidence type="ECO:0000313" key="2">
    <source>
        <dbReference type="EMBL" id="CAB3808989.1"/>
    </source>
</evidence>
<dbReference type="RefSeq" id="WP_175165722.1">
    <property type="nucleotide sequence ID" value="NZ_CADIKI010000028.1"/>
</dbReference>
<organism evidence="2 3">
    <name type="scientific">Paraburkholderia fynbosensis</name>
    <dbReference type="NCBI Taxonomy" id="1200993"/>
    <lineage>
        <taxon>Bacteria</taxon>
        <taxon>Pseudomonadati</taxon>
        <taxon>Pseudomonadota</taxon>
        <taxon>Betaproteobacteria</taxon>
        <taxon>Burkholderiales</taxon>
        <taxon>Burkholderiaceae</taxon>
        <taxon>Paraburkholderia</taxon>
    </lineage>
</organism>
<protein>
    <submittedName>
        <fullName evidence="2">Uncharacterized protein</fullName>
    </submittedName>
</protein>
<evidence type="ECO:0000313" key="3">
    <source>
        <dbReference type="Proteomes" id="UP000494252"/>
    </source>
</evidence>
<keyword evidence="1" id="KW-0812">Transmembrane</keyword>
<keyword evidence="3" id="KW-1185">Reference proteome</keyword>
<reference evidence="2 3" key="1">
    <citation type="submission" date="2020-04" db="EMBL/GenBank/DDBJ databases">
        <authorList>
            <person name="De Canck E."/>
        </authorList>
    </citation>
    <scope>NUCLEOTIDE SEQUENCE [LARGE SCALE GENOMIC DNA]</scope>
    <source>
        <strain evidence="2 3">LMG 27177</strain>
    </source>
</reference>
<accession>A0A6J5GZE6</accession>
<dbReference type="AlphaFoldDB" id="A0A6J5GZE6"/>
<evidence type="ECO:0000256" key="1">
    <source>
        <dbReference type="SAM" id="Phobius"/>
    </source>
</evidence>
<keyword evidence="1" id="KW-1133">Transmembrane helix</keyword>
<gene>
    <name evidence="2" type="ORF">LMG27177_06671</name>
</gene>
<dbReference type="Proteomes" id="UP000494252">
    <property type="component" value="Unassembled WGS sequence"/>
</dbReference>